<dbReference type="Proteomes" id="UP000321548">
    <property type="component" value="Unassembled WGS sequence"/>
</dbReference>
<keyword evidence="1" id="KW-0472">Membrane</keyword>
<evidence type="ECO:0000313" key="3">
    <source>
        <dbReference type="Proteomes" id="UP000321548"/>
    </source>
</evidence>
<feature type="transmembrane region" description="Helical" evidence="1">
    <location>
        <begin position="61"/>
        <end position="80"/>
    </location>
</feature>
<dbReference type="AlphaFoldDB" id="A0A5C8NSK0"/>
<proteinExistence type="predicted"/>
<dbReference type="OrthoDB" id="8481410at2"/>
<comment type="caution">
    <text evidence="2">The sequence shown here is derived from an EMBL/GenBank/DDBJ whole genome shotgun (WGS) entry which is preliminary data.</text>
</comment>
<organism evidence="2 3">
    <name type="scientific">Zeimonas arvi</name>
    <dbReference type="NCBI Taxonomy" id="2498847"/>
    <lineage>
        <taxon>Bacteria</taxon>
        <taxon>Pseudomonadati</taxon>
        <taxon>Pseudomonadota</taxon>
        <taxon>Betaproteobacteria</taxon>
        <taxon>Burkholderiales</taxon>
        <taxon>Burkholderiaceae</taxon>
        <taxon>Zeimonas</taxon>
    </lineage>
</organism>
<evidence type="ECO:0000256" key="1">
    <source>
        <dbReference type="SAM" id="Phobius"/>
    </source>
</evidence>
<accession>A0A5C8NSK0</accession>
<name>A0A5C8NSK0_9BURK</name>
<sequence length="247" mass="27760">MRNAAWRMLRWIRANRMPTGLVIVEGGDVALVPDGEACFAVKGEGKMADGTASRGRPVWRILKWIIFALVAWVLVLIAAGNEIDSKVPALLPMRSVFTDIWDGGYASAEGTWTIEGAKSASPFQTSSVTCRRREGLCKEARAKLVNDNDYLVAEMEEYRIQKWDEHTIVFTTESATCARYTYTLDRASKALVGVRTLKAPDDPRCAQLEDRLVLRLEDGLEVHRRARAEAMPWWGEIAYAPLRALFR</sequence>
<keyword evidence="1" id="KW-0812">Transmembrane</keyword>
<protein>
    <submittedName>
        <fullName evidence="2">Uncharacterized protein</fullName>
    </submittedName>
</protein>
<reference evidence="2 3" key="1">
    <citation type="submission" date="2019-06" db="EMBL/GenBank/DDBJ databases">
        <title>Quisquiliibacterium sp. nov., isolated from a maize field.</title>
        <authorList>
            <person name="Lin S.-Y."/>
            <person name="Tsai C.-F."/>
            <person name="Young C.-C."/>
        </authorList>
    </citation>
    <scope>NUCLEOTIDE SEQUENCE [LARGE SCALE GENOMIC DNA]</scope>
    <source>
        <strain evidence="2 3">CC-CFT501</strain>
    </source>
</reference>
<keyword evidence="1" id="KW-1133">Transmembrane helix</keyword>
<dbReference type="RefSeq" id="WP_147705605.1">
    <property type="nucleotide sequence ID" value="NZ_VDUY01000007.1"/>
</dbReference>
<dbReference type="EMBL" id="VDUY01000007">
    <property type="protein sequence ID" value="TXL63911.1"/>
    <property type="molecule type" value="Genomic_DNA"/>
</dbReference>
<evidence type="ECO:0000313" key="2">
    <source>
        <dbReference type="EMBL" id="TXL63911.1"/>
    </source>
</evidence>
<gene>
    <name evidence="2" type="ORF">FHP08_16600</name>
</gene>
<keyword evidence="3" id="KW-1185">Reference proteome</keyword>